<organism evidence="1 2">
    <name type="scientific">Ammoniphilus oxalaticus</name>
    <dbReference type="NCBI Taxonomy" id="66863"/>
    <lineage>
        <taxon>Bacteria</taxon>
        <taxon>Bacillati</taxon>
        <taxon>Bacillota</taxon>
        <taxon>Bacilli</taxon>
        <taxon>Bacillales</taxon>
        <taxon>Paenibacillaceae</taxon>
        <taxon>Aneurinibacillus group</taxon>
        <taxon>Ammoniphilus</taxon>
    </lineage>
</organism>
<name>A0A419SM17_9BACL</name>
<gene>
    <name evidence="1" type="ORF">BEP19_04080</name>
</gene>
<sequence>MVVLNGYSWCEKPLNPALTKCVIADSPSAEEIVKTNRIKPVVVEPEALIDVEFDKKYNGSLRSFEITSYHTQEEKGILIYNIHTEWAAEQG</sequence>
<comment type="caution">
    <text evidence="1">The sequence shown here is derived from an EMBL/GenBank/DDBJ whole genome shotgun (WGS) entry which is preliminary data.</text>
</comment>
<keyword evidence="2" id="KW-1185">Reference proteome</keyword>
<accession>A0A419SM17</accession>
<dbReference type="AlphaFoldDB" id="A0A419SM17"/>
<dbReference type="EMBL" id="MCHY01000007">
    <property type="protein sequence ID" value="RKD25014.1"/>
    <property type="molecule type" value="Genomic_DNA"/>
</dbReference>
<protein>
    <submittedName>
        <fullName evidence="1">Uncharacterized protein</fullName>
    </submittedName>
</protein>
<evidence type="ECO:0000313" key="1">
    <source>
        <dbReference type="EMBL" id="RKD25014.1"/>
    </source>
</evidence>
<evidence type="ECO:0000313" key="2">
    <source>
        <dbReference type="Proteomes" id="UP000284219"/>
    </source>
</evidence>
<reference evidence="1 2" key="1">
    <citation type="submission" date="2016-08" db="EMBL/GenBank/DDBJ databases">
        <title>Novel Firmicute Genomes.</title>
        <authorList>
            <person name="Poppleton D.I."/>
            <person name="Gribaldo S."/>
        </authorList>
    </citation>
    <scope>NUCLEOTIDE SEQUENCE [LARGE SCALE GENOMIC DNA]</scope>
    <source>
        <strain evidence="1 2">RAOx-1</strain>
    </source>
</reference>
<proteinExistence type="predicted"/>
<dbReference type="Proteomes" id="UP000284219">
    <property type="component" value="Unassembled WGS sequence"/>
</dbReference>